<feature type="region of interest" description="Disordered" evidence="1">
    <location>
        <begin position="214"/>
        <end position="265"/>
    </location>
</feature>
<gene>
    <name evidence="3" type="ORF">K493DRAFT_315003</name>
</gene>
<dbReference type="InterPro" id="IPR001005">
    <property type="entry name" value="SANT/Myb"/>
</dbReference>
<evidence type="ECO:0000256" key="1">
    <source>
        <dbReference type="SAM" id="MobiDB-lite"/>
    </source>
</evidence>
<dbReference type="PANTHER" id="PTHR22929:SF0">
    <property type="entry name" value="TRANSCRIPTION FACTOR TFIIIB COMPONENT B'' HOMOLOG"/>
    <property type="match status" value="1"/>
</dbReference>
<dbReference type="InterPro" id="IPR039467">
    <property type="entry name" value="TFIIIB_B''_Myb"/>
</dbReference>
<feature type="compositionally biased region" description="Basic and acidic residues" evidence="1">
    <location>
        <begin position="242"/>
        <end position="252"/>
    </location>
</feature>
<dbReference type="Gene3D" id="1.10.10.60">
    <property type="entry name" value="Homeodomain-like"/>
    <property type="match status" value="1"/>
</dbReference>
<feature type="domain" description="HTH myb-type" evidence="2">
    <location>
        <begin position="315"/>
        <end position="369"/>
    </location>
</feature>
<feature type="compositionally biased region" description="Basic residues" evidence="1">
    <location>
        <begin position="392"/>
        <end position="402"/>
    </location>
</feature>
<name>A0A1Y1YCH1_9FUNG</name>
<feature type="region of interest" description="Disordered" evidence="1">
    <location>
        <begin position="94"/>
        <end position="178"/>
    </location>
</feature>
<dbReference type="GO" id="GO:0000126">
    <property type="term" value="C:transcription factor TFIIIB complex"/>
    <property type="evidence" value="ECO:0007669"/>
    <property type="project" value="TreeGrafter"/>
</dbReference>
<keyword evidence="4" id="KW-1185">Reference proteome</keyword>
<dbReference type="PROSITE" id="PS51294">
    <property type="entry name" value="HTH_MYB"/>
    <property type="match status" value="1"/>
</dbReference>
<dbReference type="Pfam" id="PF15963">
    <property type="entry name" value="Myb_DNA-bind_7"/>
    <property type="match status" value="1"/>
</dbReference>
<organism evidence="3 4">
    <name type="scientific">Basidiobolus meristosporus CBS 931.73</name>
    <dbReference type="NCBI Taxonomy" id="1314790"/>
    <lineage>
        <taxon>Eukaryota</taxon>
        <taxon>Fungi</taxon>
        <taxon>Fungi incertae sedis</taxon>
        <taxon>Zoopagomycota</taxon>
        <taxon>Entomophthoromycotina</taxon>
        <taxon>Basidiobolomycetes</taxon>
        <taxon>Basidiobolales</taxon>
        <taxon>Basidiobolaceae</taxon>
        <taxon>Basidiobolus</taxon>
    </lineage>
</organism>
<feature type="region of interest" description="Disordered" evidence="1">
    <location>
        <begin position="1"/>
        <end position="55"/>
    </location>
</feature>
<feature type="compositionally biased region" description="Polar residues" evidence="1">
    <location>
        <begin position="132"/>
        <end position="143"/>
    </location>
</feature>
<feature type="compositionally biased region" description="Polar residues" evidence="1">
    <location>
        <begin position="231"/>
        <end position="241"/>
    </location>
</feature>
<dbReference type="OrthoDB" id="272624at2759"/>
<dbReference type="Proteomes" id="UP000193498">
    <property type="component" value="Unassembled WGS sequence"/>
</dbReference>
<evidence type="ECO:0000313" key="4">
    <source>
        <dbReference type="Proteomes" id="UP000193498"/>
    </source>
</evidence>
<reference evidence="3 4" key="1">
    <citation type="submission" date="2016-07" db="EMBL/GenBank/DDBJ databases">
        <title>Pervasive Adenine N6-methylation of Active Genes in Fungi.</title>
        <authorList>
            <consortium name="DOE Joint Genome Institute"/>
            <person name="Mondo S.J."/>
            <person name="Dannebaum R.O."/>
            <person name="Kuo R.C."/>
            <person name="Labutti K."/>
            <person name="Haridas S."/>
            <person name="Kuo A."/>
            <person name="Salamov A."/>
            <person name="Ahrendt S.R."/>
            <person name="Lipzen A."/>
            <person name="Sullivan W."/>
            <person name="Andreopoulos W.B."/>
            <person name="Clum A."/>
            <person name="Lindquist E."/>
            <person name="Daum C."/>
            <person name="Ramamoorthy G.K."/>
            <person name="Gryganskyi A."/>
            <person name="Culley D."/>
            <person name="Magnuson J.K."/>
            <person name="James T.Y."/>
            <person name="O'Malley M.A."/>
            <person name="Stajich J.E."/>
            <person name="Spatafora J.W."/>
            <person name="Visel A."/>
            <person name="Grigoriev I.V."/>
        </authorList>
    </citation>
    <scope>NUCLEOTIDE SEQUENCE [LARGE SCALE GENOMIC DNA]</scope>
    <source>
        <strain evidence="3 4">CBS 931.73</strain>
    </source>
</reference>
<dbReference type="SUPFAM" id="SSF46689">
    <property type="entry name" value="Homeodomain-like"/>
    <property type="match status" value="1"/>
</dbReference>
<feature type="compositionally biased region" description="Low complexity" evidence="1">
    <location>
        <begin position="102"/>
        <end position="127"/>
    </location>
</feature>
<dbReference type="InterPro" id="IPR017930">
    <property type="entry name" value="Myb_dom"/>
</dbReference>
<accession>A0A1Y1YCH1</accession>
<dbReference type="InterPro" id="IPR009057">
    <property type="entry name" value="Homeodomain-like_sf"/>
</dbReference>
<dbReference type="GO" id="GO:0001156">
    <property type="term" value="F:TFIIIC-class transcription factor complex binding"/>
    <property type="evidence" value="ECO:0007669"/>
    <property type="project" value="TreeGrafter"/>
</dbReference>
<dbReference type="STRING" id="1314790.A0A1Y1YCH1"/>
<evidence type="ECO:0000259" key="2">
    <source>
        <dbReference type="PROSITE" id="PS51294"/>
    </source>
</evidence>
<evidence type="ECO:0000313" key="3">
    <source>
        <dbReference type="EMBL" id="ORX95426.1"/>
    </source>
</evidence>
<dbReference type="PANTHER" id="PTHR22929">
    <property type="entry name" value="RNA POLYMERASE III TRANSCRIPTION INITIATION FACTOR B"/>
    <property type="match status" value="1"/>
</dbReference>
<sequence length="402" mass="45199">MSTPNIISIRVDKGQKRFTPTIKQRAARRATLANTPPPESQPDHVEKQPEEELAVKTPIRCAPTKSFQSTLTIEFTPDGQHTTFLSETPLLTSLANNPSFATTTTTTTPTPMHIVPTKPTPVHTPTKGTLISVPSSIAKSPTPDNHEPTHGSVTKHPSTDLDCTPQTPHKRRRKSKTLADIKELEDYDREEQPDYSQVPLYVFCKDTKRGKPTKAFIEKEKAKVERRKRTQQATPPATPESTHGRDGSEPLRESPGPQLQESPYAPQMRVVDGKLVLDDTSLFVEHRQLSNSQGQNLDVVEESAADRYVNSGTYLKRIKSQRWTPQETEMFYQGLAKWGTDFSLVASMIPGRTQKHVKYKFKREELHNLQRINEALLRRNPGVAVVKEKPPVGRKKNPSAER</sequence>
<dbReference type="SMART" id="SM00717">
    <property type="entry name" value="SANT"/>
    <property type="match status" value="1"/>
</dbReference>
<comment type="caution">
    <text evidence="3">The sequence shown here is derived from an EMBL/GenBank/DDBJ whole genome shotgun (WGS) entry which is preliminary data.</text>
</comment>
<dbReference type="EMBL" id="MCFE01000176">
    <property type="protein sequence ID" value="ORX95426.1"/>
    <property type="molecule type" value="Genomic_DNA"/>
</dbReference>
<dbReference type="GO" id="GO:0070898">
    <property type="term" value="P:RNA polymerase III preinitiation complex assembly"/>
    <property type="evidence" value="ECO:0007669"/>
    <property type="project" value="TreeGrafter"/>
</dbReference>
<proteinExistence type="predicted"/>
<dbReference type="InParanoid" id="A0A1Y1YCH1"/>
<protein>
    <recommendedName>
        <fullName evidence="2">HTH myb-type domain-containing protein</fullName>
    </recommendedName>
</protein>
<dbReference type="AlphaFoldDB" id="A0A1Y1YCH1"/>
<dbReference type="CDD" id="cd00167">
    <property type="entry name" value="SANT"/>
    <property type="match status" value="1"/>
</dbReference>
<feature type="region of interest" description="Disordered" evidence="1">
    <location>
        <begin position="383"/>
        <end position="402"/>
    </location>
</feature>
<feature type="compositionally biased region" description="Basic and acidic residues" evidence="1">
    <location>
        <begin position="41"/>
        <end position="54"/>
    </location>
</feature>